<evidence type="ECO:0000313" key="2">
    <source>
        <dbReference type="EMBL" id="TQD82902.1"/>
    </source>
</evidence>
<sequence length="393" mass="42571">MMTDSVKLENLLGMLTIKLNDDNFIKWNFQFCSVLRGYDLFDHFTGESVCPPKFLITPELGVTNEISTAYKAWVQTDMALLSLLIATLSDDAMEYVVGCKTTHEAWTALQDRYMFVSSATVNHLKAELHTIQKGSDNVDKFLLRLKTIKDKLIAAGEKITDNDLVITALTGLPADFDTIRTVVLARDTPISLKEFRAQLLGAEKIIEARMQSLVHSMAAMYGNGSVPFSSGGNSAYQYVSHASSPSTGSDSTVPQSSNFGFGLVAPDSSNSGGSTSQTCQQFPPYNANVFSGPRNNFGNQGPRSFGHNNGHASFGNTYSTQSSLSGYNSSGHNYGNSSGGNGYRGKGNGGYRPKFNGNRSGNYWSGNTTTRSNIVPECQICSRKGHTAVSVQK</sequence>
<feature type="region of interest" description="Disordered" evidence="1">
    <location>
        <begin position="290"/>
        <end position="322"/>
    </location>
</feature>
<dbReference type="Proteomes" id="UP000315295">
    <property type="component" value="Unassembled WGS sequence"/>
</dbReference>
<accession>A0A540L9H9</accession>
<dbReference type="PANTHER" id="PTHR47481">
    <property type="match status" value="1"/>
</dbReference>
<keyword evidence="3" id="KW-1185">Reference proteome</keyword>
<evidence type="ECO:0000313" key="3">
    <source>
        <dbReference type="Proteomes" id="UP000315295"/>
    </source>
</evidence>
<feature type="compositionally biased region" description="Polar residues" evidence="1">
    <location>
        <begin position="293"/>
        <end position="317"/>
    </location>
</feature>
<organism evidence="2 3">
    <name type="scientific">Malus baccata</name>
    <name type="common">Siberian crab apple</name>
    <name type="synonym">Pyrus baccata</name>
    <dbReference type="NCBI Taxonomy" id="106549"/>
    <lineage>
        <taxon>Eukaryota</taxon>
        <taxon>Viridiplantae</taxon>
        <taxon>Streptophyta</taxon>
        <taxon>Embryophyta</taxon>
        <taxon>Tracheophyta</taxon>
        <taxon>Spermatophyta</taxon>
        <taxon>Magnoliopsida</taxon>
        <taxon>eudicotyledons</taxon>
        <taxon>Gunneridae</taxon>
        <taxon>Pentapetalae</taxon>
        <taxon>rosids</taxon>
        <taxon>fabids</taxon>
        <taxon>Rosales</taxon>
        <taxon>Rosaceae</taxon>
        <taxon>Amygdaloideae</taxon>
        <taxon>Maleae</taxon>
        <taxon>Malus</taxon>
    </lineage>
</organism>
<dbReference type="PANTHER" id="PTHR47481:SF30">
    <property type="entry name" value="CCHC-TYPE DOMAIN-CONTAINING PROTEIN"/>
    <property type="match status" value="1"/>
</dbReference>
<comment type="caution">
    <text evidence="2">The sequence shown here is derived from an EMBL/GenBank/DDBJ whole genome shotgun (WGS) entry which is preliminary data.</text>
</comment>
<protein>
    <recommendedName>
        <fullName evidence="4">Retrotransposon Copia-like N-terminal domain-containing protein</fullName>
    </recommendedName>
</protein>
<name>A0A540L9H9_MALBA</name>
<proteinExistence type="predicted"/>
<evidence type="ECO:0008006" key="4">
    <source>
        <dbReference type="Google" id="ProtNLM"/>
    </source>
</evidence>
<dbReference type="EMBL" id="VIEB01000703">
    <property type="protein sequence ID" value="TQD82902.1"/>
    <property type="molecule type" value="Genomic_DNA"/>
</dbReference>
<dbReference type="Pfam" id="PF14223">
    <property type="entry name" value="Retrotran_gag_2"/>
    <property type="match status" value="1"/>
</dbReference>
<dbReference type="AlphaFoldDB" id="A0A540L9H9"/>
<evidence type="ECO:0000256" key="1">
    <source>
        <dbReference type="SAM" id="MobiDB-lite"/>
    </source>
</evidence>
<gene>
    <name evidence="2" type="ORF">C1H46_031566</name>
</gene>
<reference evidence="2 3" key="1">
    <citation type="journal article" date="2019" name="G3 (Bethesda)">
        <title>Sequencing of a Wild Apple (Malus baccata) Genome Unravels the Differences Between Cultivated and Wild Apple Species Regarding Disease Resistance and Cold Tolerance.</title>
        <authorList>
            <person name="Chen X."/>
        </authorList>
    </citation>
    <scope>NUCLEOTIDE SEQUENCE [LARGE SCALE GENOMIC DNA]</scope>
    <source>
        <strain evidence="3">cv. Shandingzi</strain>
        <tissue evidence="2">Leaves</tissue>
    </source>
</reference>
<dbReference type="STRING" id="106549.A0A540L9H9"/>